<comment type="caution">
    <text evidence="2">The sequence shown here is derived from an EMBL/GenBank/DDBJ whole genome shotgun (WGS) entry which is preliminary data.</text>
</comment>
<dbReference type="PANTHER" id="PTHR43792:SF1">
    <property type="entry name" value="N-ACETYLTRANSFERASE DOMAIN-CONTAINING PROTEIN"/>
    <property type="match status" value="1"/>
</dbReference>
<dbReference type="EMBL" id="JAIMJA010000025">
    <property type="protein sequence ID" value="MCE2596836.1"/>
    <property type="molecule type" value="Genomic_DNA"/>
</dbReference>
<dbReference type="SUPFAM" id="SSF55729">
    <property type="entry name" value="Acyl-CoA N-acyltransferases (Nat)"/>
    <property type="match status" value="1"/>
</dbReference>
<evidence type="ECO:0000259" key="1">
    <source>
        <dbReference type="Pfam" id="PF13302"/>
    </source>
</evidence>
<dbReference type="Pfam" id="PF13302">
    <property type="entry name" value="Acetyltransf_3"/>
    <property type="match status" value="1"/>
</dbReference>
<sequence>MITTLNTDRLILRQWQNKDYAPFAQMSADDNVMRYFPNILTRADSDALADKAKGLIAEKGWGFWAVELKASGEFIGFIGLHSQEDGISCTPFIEVGWRLAQQHWGKGYALKDPLINPPAHSHIFSAVGQK</sequence>
<protein>
    <submittedName>
        <fullName evidence="2">GNAT family N-acetyltransferase</fullName>
    </submittedName>
</protein>
<dbReference type="InterPro" id="IPR051531">
    <property type="entry name" value="N-acetyltransferase"/>
</dbReference>
<reference evidence="2 3" key="1">
    <citation type="journal article" date="2022" name="Environ. Microbiol. Rep.">
        <title>Eco-phylogenetic analyses reveal divergent evolution of vitamin B12 metabolism in the marine bacterial family 'Psychromonadaceae'.</title>
        <authorList>
            <person name="Jin X."/>
            <person name="Yang Y."/>
            <person name="Cao H."/>
            <person name="Gao B."/>
            <person name="Zhao Z."/>
        </authorList>
    </citation>
    <scope>NUCLEOTIDE SEQUENCE [LARGE SCALE GENOMIC DNA]</scope>
    <source>
        <strain evidence="2 3">MKS20</strain>
    </source>
</reference>
<dbReference type="PANTHER" id="PTHR43792">
    <property type="entry name" value="GNAT FAMILY, PUTATIVE (AFU_ORTHOLOGUE AFUA_3G00765)-RELATED-RELATED"/>
    <property type="match status" value="1"/>
</dbReference>
<dbReference type="InterPro" id="IPR000182">
    <property type="entry name" value="GNAT_dom"/>
</dbReference>
<evidence type="ECO:0000313" key="2">
    <source>
        <dbReference type="EMBL" id="MCE2596836.1"/>
    </source>
</evidence>
<name>A0ABS8WCR9_9GAMM</name>
<evidence type="ECO:0000313" key="3">
    <source>
        <dbReference type="Proteomes" id="UP001201273"/>
    </source>
</evidence>
<dbReference type="Proteomes" id="UP001201273">
    <property type="component" value="Unassembled WGS sequence"/>
</dbReference>
<proteinExistence type="predicted"/>
<dbReference type="InterPro" id="IPR016181">
    <property type="entry name" value="Acyl_CoA_acyltransferase"/>
</dbReference>
<organism evidence="2 3">
    <name type="scientific">Motilimonas cestriensis</name>
    <dbReference type="NCBI Taxonomy" id="2742685"/>
    <lineage>
        <taxon>Bacteria</taxon>
        <taxon>Pseudomonadati</taxon>
        <taxon>Pseudomonadota</taxon>
        <taxon>Gammaproteobacteria</taxon>
        <taxon>Alteromonadales</taxon>
        <taxon>Alteromonadales genera incertae sedis</taxon>
        <taxon>Motilimonas</taxon>
    </lineage>
</organism>
<accession>A0ABS8WCR9</accession>
<feature type="domain" description="N-acetyltransferase" evidence="1">
    <location>
        <begin position="9"/>
        <end position="109"/>
    </location>
</feature>
<keyword evidence="3" id="KW-1185">Reference proteome</keyword>
<gene>
    <name evidence="2" type="ORF">K6Y31_18840</name>
</gene>
<dbReference type="Gene3D" id="3.40.630.30">
    <property type="match status" value="1"/>
</dbReference>